<dbReference type="Proteomes" id="UP000299102">
    <property type="component" value="Unassembled WGS sequence"/>
</dbReference>
<dbReference type="EMBL" id="BGZK01001098">
    <property type="protein sequence ID" value="GBP71121.1"/>
    <property type="molecule type" value="Genomic_DNA"/>
</dbReference>
<evidence type="ECO:0000256" key="1">
    <source>
        <dbReference type="SAM" id="MobiDB-lite"/>
    </source>
</evidence>
<name>A0A4C1Y4G9_EUMVA</name>
<evidence type="ECO:0000313" key="2">
    <source>
        <dbReference type="EMBL" id="GBP71121.1"/>
    </source>
</evidence>
<dbReference type="AlphaFoldDB" id="A0A4C1Y4G9"/>
<feature type="region of interest" description="Disordered" evidence="1">
    <location>
        <begin position="91"/>
        <end position="112"/>
    </location>
</feature>
<sequence>MRNGPRSRSWLITSSVVIRNERIRCLSTRPESWKRNLRGIGTKMGARTQIESRDDIEVTAGMCIDMQTGIVISTSGYLEVTYEYNNKRTSRDKCAKTAARQARAGRARDRGF</sequence>
<proteinExistence type="predicted"/>
<keyword evidence="3" id="KW-1185">Reference proteome</keyword>
<reference evidence="2 3" key="1">
    <citation type="journal article" date="2019" name="Commun. Biol.">
        <title>The bagworm genome reveals a unique fibroin gene that provides high tensile strength.</title>
        <authorList>
            <person name="Kono N."/>
            <person name="Nakamura H."/>
            <person name="Ohtoshi R."/>
            <person name="Tomita M."/>
            <person name="Numata K."/>
            <person name="Arakawa K."/>
        </authorList>
    </citation>
    <scope>NUCLEOTIDE SEQUENCE [LARGE SCALE GENOMIC DNA]</scope>
</reference>
<organism evidence="2 3">
    <name type="scientific">Eumeta variegata</name>
    <name type="common">Bagworm moth</name>
    <name type="synonym">Eumeta japonica</name>
    <dbReference type="NCBI Taxonomy" id="151549"/>
    <lineage>
        <taxon>Eukaryota</taxon>
        <taxon>Metazoa</taxon>
        <taxon>Ecdysozoa</taxon>
        <taxon>Arthropoda</taxon>
        <taxon>Hexapoda</taxon>
        <taxon>Insecta</taxon>
        <taxon>Pterygota</taxon>
        <taxon>Neoptera</taxon>
        <taxon>Endopterygota</taxon>
        <taxon>Lepidoptera</taxon>
        <taxon>Glossata</taxon>
        <taxon>Ditrysia</taxon>
        <taxon>Tineoidea</taxon>
        <taxon>Psychidae</taxon>
        <taxon>Oiketicinae</taxon>
        <taxon>Eumeta</taxon>
    </lineage>
</organism>
<accession>A0A4C1Y4G9</accession>
<evidence type="ECO:0000313" key="3">
    <source>
        <dbReference type="Proteomes" id="UP000299102"/>
    </source>
</evidence>
<gene>
    <name evidence="2" type="ORF">EVAR_37215_1</name>
</gene>
<comment type="caution">
    <text evidence="2">The sequence shown here is derived from an EMBL/GenBank/DDBJ whole genome shotgun (WGS) entry which is preliminary data.</text>
</comment>
<protein>
    <submittedName>
        <fullName evidence="2">Uncharacterized protein</fullName>
    </submittedName>
</protein>